<sequence>MIRVVILAVALILIACGYFHQINGGLLVELDGEISFSRDLKSSGSEDNLFLLIALYGFAVSLVAALLNRWVRACYLFNLVSFYLLLLLINLDTPILTSIKLGHNLLAVALIIVNIPLLILVIKKDNHSRSLEK</sequence>
<evidence type="ECO:0008006" key="4">
    <source>
        <dbReference type="Google" id="ProtNLM"/>
    </source>
</evidence>
<evidence type="ECO:0000313" key="3">
    <source>
        <dbReference type="Proteomes" id="UP000290287"/>
    </source>
</evidence>
<dbReference type="AlphaFoldDB" id="A0A4Q0YTS5"/>
<evidence type="ECO:0000256" key="1">
    <source>
        <dbReference type="SAM" id="Phobius"/>
    </source>
</evidence>
<feature type="transmembrane region" description="Helical" evidence="1">
    <location>
        <begin position="103"/>
        <end position="122"/>
    </location>
</feature>
<feature type="transmembrane region" description="Helical" evidence="1">
    <location>
        <begin position="48"/>
        <end position="67"/>
    </location>
</feature>
<name>A0A4Q0YTS5_9GAMM</name>
<keyword evidence="3" id="KW-1185">Reference proteome</keyword>
<dbReference type="RefSeq" id="WP_129122118.1">
    <property type="nucleotide sequence ID" value="NZ_PEIB01000009.1"/>
</dbReference>
<keyword evidence="1" id="KW-0472">Membrane</keyword>
<protein>
    <recommendedName>
        <fullName evidence="4">Lipoprotein</fullName>
    </recommendedName>
</protein>
<reference evidence="2 3" key="1">
    <citation type="submission" date="2017-10" db="EMBL/GenBank/DDBJ databases">
        <title>Nyctiphanis sp. nov., isolated from the stomach of the euphausiid Nyctiphanes simplex (Hansen, 1911) in the Gulf of California.</title>
        <authorList>
            <person name="Gomez-Gil B."/>
            <person name="Aguilar-Mendez M."/>
            <person name="Lopez-Cortes A."/>
            <person name="Gomez-Gutierrez J."/>
            <person name="Roque A."/>
            <person name="Lang E."/>
            <person name="Gonzalez-Castillo A."/>
        </authorList>
    </citation>
    <scope>NUCLEOTIDE SEQUENCE [LARGE SCALE GENOMIC DNA]</scope>
    <source>
        <strain evidence="2 3">CAIM 600</strain>
    </source>
</reference>
<keyword evidence="1" id="KW-0812">Transmembrane</keyword>
<dbReference type="PROSITE" id="PS51257">
    <property type="entry name" value="PROKAR_LIPOPROTEIN"/>
    <property type="match status" value="1"/>
</dbReference>
<feature type="transmembrane region" description="Helical" evidence="1">
    <location>
        <begin position="74"/>
        <end position="91"/>
    </location>
</feature>
<dbReference type="Proteomes" id="UP000290287">
    <property type="component" value="Unassembled WGS sequence"/>
</dbReference>
<gene>
    <name evidence="2" type="ORF">CS022_09815</name>
</gene>
<accession>A0A4Q0YTS5</accession>
<organism evidence="2 3">
    <name type="scientific">Veronia nyctiphanis</name>
    <dbReference type="NCBI Taxonomy" id="1278244"/>
    <lineage>
        <taxon>Bacteria</taxon>
        <taxon>Pseudomonadati</taxon>
        <taxon>Pseudomonadota</taxon>
        <taxon>Gammaproteobacteria</taxon>
        <taxon>Vibrionales</taxon>
        <taxon>Vibrionaceae</taxon>
        <taxon>Veronia</taxon>
    </lineage>
</organism>
<comment type="caution">
    <text evidence="2">The sequence shown here is derived from an EMBL/GenBank/DDBJ whole genome shotgun (WGS) entry which is preliminary data.</text>
</comment>
<proteinExistence type="predicted"/>
<evidence type="ECO:0000313" key="2">
    <source>
        <dbReference type="EMBL" id="RXJ73514.1"/>
    </source>
</evidence>
<dbReference type="EMBL" id="PEIB01000009">
    <property type="protein sequence ID" value="RXJ73514.1"/>
    <property type="molecule type" value="Genomic_DNA"/>
</dbReference>
<keyword evidence="1" id="KW-1133">Transmembrane helix</keyword>